<evidence type="ECO:0000256" key="2">
    <source>
        <dbReference type="PROSITE-ProRule" id="PRU00168"/>
    </source>
</evidence>
<dbReference type="OrthoDB" id="10254377at2759"/>
<dbReference type="KEGG" id="lgi:LOTGIDRAFT_181403"/>
<dbReference type="STRING" id="225164.V4CST3"/>
<dbReference type="GO" id="GO:0007265">
    <property type="term" value="P:Ras protein signal transduction"/>
    <property type="evidence" value="ECO:0007669"/>
    <property type="project" value="TreeGrafter"/>
</dbReference>
<dbReference type="InterPro" id="IPR001895">
    <property type="entry name" value="RASGEF_cat_dom"/>
</dbReference>
<name>V4CST3_LOTGI</name>
<dbReference type="HOGENOM" id="CLU_126160_0_0_1"/>
<sequence>MIEKLQTLVSSEGRFKNMRDALHRCDPPCIPYLGMYLTDLSFIEEGTPNFTDEGLVNFSKMRMIAHVIREIRLFQQTSYRIEHHPRVTSYLLDPSRLLDEEQTYKHSLEIEPKQSRLSVVSAPS</sequence>
<gene>
    <name evidence="4" type="ORF">LOTGIDRAFT_181403</name>
</gene>
<dbReference type="Gene3D" id="1.10.840.10">
    <property type="entry name" value="Ras guanine-nucleotide exchange factors catalytic domain"/>
    <property type="match status" value="1"/>
</dbReference>
<dbReference type="RefSeq" id="XP_009044155.1">
    <property type="nucleotide sequence ID" value="XM_009045907.1"/>
</dbReference>
<evidence type="ECO:0000259" key="3">
    <source>
        <dbReference type="PROSITE" id="PS50009"/>
    </source>
</evidence>
<dbReference type="InterPro" id="IPR008937">
    <property type="entry name" value="Ras-like_GEF"/>
</dbReference>
<dbReference type="Proteomes" id="UP000030746">
    <property type="component" value="Unassembled WGS sequence"/>
</dbReference>
<evidence type="ECO:0000313" key="4">
    <source>
        <dbReference type="EMBL" id="ESP05610.1"/>
    </source>
</evidence>
<dbReference type="SUPFAM" id="SSF48366">
    <property type="entry name" value="Ras GEF"/>
    <property type="match status" value="1"/>
</dbReference>
<dbReference type="GeneID" id="20244440"/>
<keyword evidence="1 2" id="KW-0344">Guanine-nucleotide releasing factor</keyword>
<dbReference type="SMART" id="SM00147">
    <property type="entry name" value="RasGEF"/>
    <property type="match status" value="1"/>
</dbReference>
<dbReference type="GO" id="GO:0005085">
    <property type="term" value="F:guanyl-nucleotide exchange factor activity"/>
    <property type="evidence" value="ECO:0007669"/>
    <property type="project" value="UniProtKB-KW"/>
</dbReference>
<protein>
    <recommendedName>
        <fullName evidence="3">Ras-GEF domain-containing protein</fullName>
    </recommendedName>
</protein>
<dbReference type="InterPro" id="IPR036964">
    <property type="entry name" value="RASGEF_cat_dom_sf"/>
</dbReference>
<dbReference type="InterPro" id="IPR023578">
    <property type="entry name" value="Ras_GEF_dom_sf"/>
</dbReference>
<organism evidence="4 5">
    <name type="scientific">Lottia gigantea</name>
    <name type="common">Giant owl limpet</name>
    <dbReference type="NCBI Taxonomy" id="225164"/>
    <lineage>
        <taxon>Eukaryota</taxon>
        <taxon>Metazoa</taxon>
        <taxon>Spiralia</taxon>
        <taxon>Lophotrochozoa</taxon>
        <taxon>Mollusca</taxon>
        <taxon>Gastropoda</taxon>
        <taxon>Patellogastropoda</taxon>
        <taxon>Lottioidea</taxon>
        <taxon>Lottiidae</taxon>
        <taxon>Lottia</taxon>
    </lineage>
</organism>
<evidence type="ECO:0000313" key="5">
    <source>
        <dbReference type="Proteomes" id="UP000030746"/>
    </source>
</evidence>
<dbReference type="EMBL" id="KB199650">
    <property type="protein sequence ID" value="ESP05610.1"/>
    <property type="molecule type" value="Genomic_DNA"/>
</dbReference>
<dbReference type="PROSITE" id="PS00720">
    <property type="entry name" value="RASGEF"/>
    <property type="match status" value="1"/>
</dbReference>
<dbReference type="OMA" id="MIAHTIR"/>
<reference evidence="4 5" key="1">
    <citation type="journal article" date="2013" name="Nature">
        <title>Insights into bilaterian evolution from three spiralian genomes.</title>
        <authorList>
            <person name="Simakov O."/>
            <person name="Marletaz F."/>
            <person name="Cho S.J."/>
            <person name="Edsinger-Gonzales E."/>
            <person name="Havlak P."/>
            <person name="Hellsten U."/>
            <person name="Kuo D.H."/>
            <person name="Larsson T."/>
            <person name="Lv J."/>
            <person name="Arendt D."/>
            <person name="Savage R."/>
            <person name="Osoegawa K."/>
            <person name="de Jong P."/>
            <person name="Grimwood J."/>
            <person name="Chapman J.A."/>
            <person name="Shapiro H."/>
            <person name="Aerts A."/>
            <person name="Otillar R.P."/>
            <person name="Terry A.Y."/>
            <person name="Boore J.L."/>
            <person name="Grigoriev I.V."/>
            <person name="Lindberg D.R."/>
            <person name="Seaver E.C."/>
            <person name="Weisblat D.A."/>
            <person name="Putnam N.H."/>
            <person name="Rokhsar D.S."/>
        </authorList>
    </citation>
    <scope>NUCLEOTIDE SEQUENCE [LARGE SCALE GENOMIC DNA]</scope>
</reference>
<accession>V4CST3</accession>
<feature type="domain" description="Ras-GEF" evidence="3">
    <location>
        <begin position="1"/>
        <end position="113"/>
    </location>
</feature>
<dbReference type="PROSITE" id="PS50009">
    <property type="entry name" value="RASGEF_CAT"/>
    <property type="match status" value="1"/>
</dbReference>
<evidence type="ECO:0000256" key="1">
    <source>
        <dbReference type="ARBA" id="ARBA00022658"/>
    </source>
</evidence>
<dbReference type="CTD" id="20244440"/>
<dbReference type="PANTHER" id="PTHR23113:SF99">
    <property type="entry name" value="RASGEF DOMAIN-CONTAINING PROTEIN"/>
    <property type="match status" value="1"/>
</dbReference>
<dbReference type="Pfam" id="PF00617">
    <property type="entry name" value="RasGEF"/>
    <property type="match status" value="1"/>
</dbReference>
<proteinExistence type="predicted"/>
<keyword evidence="5" id="KW-1185">Reference proteome</keyword>
<dbReference type="PANTHER" id="PTHR23113">
    <property type="entry name" value="GUANINE NUCLEOTIDE EXCHANGE FACTOR"/>
    <property type="match status" value="1"/>
</dbReference>
<dbReference type="GO" id="GO:0005886">
    <property type="term" value="C:plasma membrane"/>
    <property type="evidence" value="ECO:0007669"/>
    <property type="project" value="TreeGrafter"/>
</dbReference>
<dbReference type="AlphaFoldDB" id="V4CST3"/>
<dbReference type="InterPro" id="IPR019804">
    <property type="entry name" value="Ras_G-nucl-exch_fac_CS"/>
</dbReference>